<dbReference type="InterPro" id="IPR006665">
    <property type="entry name" value="OmpA-like"/>
</dbReference>
<sequence length="367" mass="39386">MSNNKDRAIVVRRAAPKKGGHHGGAWKLAYADFMTAMMAFFLLMWLLSSASTVQLKGIADYFNQPLKVTLWGGDRSAEDSSIVKGGGRDISSQQDGVTRRSDGTMSRTDRSSVKHNDDDATKQLEGSLERKEEVRLHDLQVKLMAAIEANPVLRQFKQQIRVDSTLQGLRIEIVDSQKRPMFATARDVVEPYMRDILRAIGKTLNDVPNRIVVQGHTDAVPYAGGESGYSNWELSADRANASRRELIAGGMDESKVLRVLGLASTQNLNKADPLDPENRRISIIVLNKKSEDALERDDSTATTLSDDAAGSGKSLLPAISQGATAATPAGPNVTKAPPGVAPVAPASVKLAPAAAGIAPVMPGKPTP</sequence>
<keyword evidence="3" id="KW-1003">Cell membrane</keyword>
<feature type="region of interest" description="Disordered" evidence="8">
    <location>
        <begin position="77"/>
        <end position="119"/>
    </location>
</feature>
<evidence type="ECO:0000256" key="7">
    <source>
        <dbReference type="PROSITE-ProRule" id="PRU00473"/>
    </source>
</evidence>
<keyword evidence="6 7" id="KW-0472">Membrane</keyword>
<evidence type="ECO:0000256" key="1">
    <source>
        <dbReference type="ARBA" id="ARBA00004162"/>
    </source>
</evidence>
<dbReference type="Proteomes" id="UP000237381">
    <property type="component" value="Unassembled WGS sequence"/>
</dbReference>
<evidence type="ECO:0000256" key="3">
    <source>
        <dbReference type="ARBA" id="ARBA00022475"/>
    </source>
</evidence>
<evidence type="ECO:0000256" key="6">
    <source>
        <dbReference type="ARBA" id="ARBA00023136"/>
    </source>
</evidence>
<dbReference type="PANTHER" id="PTHR30329:SF18">
    <property type="entry name" value="MOTILITY PROTEIN B"/>
    <property type="match status" value="1"/>
</dbReference>
<dbReference type="Pfam" id="PF00691">
    <property type="entry name" value="OmpA"/>
    <property type="match status" value="1"/>
</dbReference>
<dbReference type="PANTHER" id="PTHR30329">
    <property type="entry name" value="STATOR ELEMENT OF FLAGELLAR MOTOR COMPLEX"/>
    <property type="match status" value="1"/>
</dbReference>
<evidence type="ECO:0000313" key="11">
    <source>
        <dbReference type="EMBL" id="POR49818.1"/>
    </source>
</evidence>
<dbReference type="AlphaFoldDB" id="A0A2S4M536"/>
<dbReference type="SUPFAM" id="SSF103088">
    <property type="entry name" value="OmpA-like"/>
    <property type="match status" value="1"/>
</dbReference>
<dbReference type="RefSeq" id="WP_103705746.1">
    <property type="nucleotide sequence ID" value="NZ_PQGA01000010.1"/>
</dbReference>
<feature type="compositionally biased region" description="Basic and acidic residues" evidence="8">
    <location>
        <begin position="97"/>
        <end position="119"/>
    </location>
</feature>
<keyword evidence="4 9" id="KW-0812">Transmembrane</keyword>
<comment type="similarity">
    <text evidence="2">Belongs to the MotB family.</text>
</comment>
<gene>
    <name evidence="11" type="ORF">B0G62_110126</name>
</gene>
<feature type="transmembrane region" description="Helical" evidence="9">
    <location>
        <begin position="28"/>
        <end position="47"/>
    </location>
</feature>
<dbReference type="NCBIfam" id="NF006548">
    <property type="entry name" value="PRK09041.1"/>
    <property type="match status" value="1"/>
</dbReference>
<dbReference type="Gene3D" id="3.30.1330.60">
    <property type="entry name" value="OmpA-like domain"/>
    <property type="match status" value="1"/>
</dbReference>
<dbReference type="InterPro" id="IPR050330">
    <property type="entry name" value="Bact_OuterMem_StrucFunc"/>
</dbReference>
<dbReference type="CDD" id="cd07185">
    <property type="entry name" value="OmpA_C-like"/>
    <property type="match status" value="1"/>
</dbReference>
<protein>
    <submittedName>
        <fullName evidence="11">Chemotaxis protein MotB</fullName>
    </submittedName>
</protein>
<comment type="subcellular location">
    <subcellularLocation>
        <location evidence="1">Cell membrane</location>
        <topology evidence="1">Single-pass membrane protein</topology>
    </subcellularLocation>
</comment>
<name>A0A2S4M536_9BURK</name>
<evidence type="ECO:0000256" key="9">
    <source>
        <dbReference type="SAM" id="Phobius"/>
    </source>
</evidence>
<dbReference type="GO" id="GO:0005886">
    <property type="term" value="C:plasma membrane"/>
    <property type="evidence" value="ECO:0007669"/>
    <property type="project" value="UniProtKB-SubCell"/>
</dbReference>
<evidence type="ECO:0000256" key="4">
    <source>
        <dbReference type="ARBA" id="ARBA00022692"/>
    </source>
</evidence>
<evidence type="ECO:0000256" key="5">
    <source>
        <dbReference type="ARBA" id="ARBA00022989"/>
    </source>
</evidence>
<proteinExistence type="inferred from homology"/>
<dbReference type="PROSITE" id="PS51123">
    <property type="entry name" value="OMPA_2"/>
    <property type="match status" value="1"/>
</dbReference>
<feature type="region of interest" description="Disordered" evidence="8">
    <location>
        <begin position="292"/>
        <end position="311"/>
    </location>
</feature>
<organism evidence="11 12">
    <name type="scientific">Paraburkholderia eburnea</name>
    <dbReference type="NCBI Taxonomy" id="1189126"/>
    <lineage>
        <taxon>Bacteria</taxon>
        <taxon>Pseudomonadati</taxon>
        <taxon>Pseudomonadota</taxon>
        <taxon>Betaproteobacteria</taxon>
        <taxon>Burkholderiales</taxon>
        <taxon>Burkholderiaceae</taxon>
        <taxon>Paraburkholderia</taxon>
    </lineage>
</organism>
<keyword evidence="12" id="KW-1185">Reference proteome</keyword>
<evidence type="ECO:0000256" key="8">
    <source>
        <dbReference type="SAM" id="MobiDB-lite"/>
    </source>
</evidence>
<dbReference type="OrthoDB" id="9809186at2"/>
<feature type="domain" description="OmpA-like" evidence="10">
    <location>
        <begin position="169"/>
        <end position="289"/>
    </location>
</feature>
<feature type="compositionally biased region" description="Low complexity" evidence="8">
    <location>
        <begin position="300"/>
        <end position="311"/>
    </location>
</feature>
<reference evidence="11 12" key="1">
    <citation type="submission" date="2018-01" db="EMBL/GenBank/DDBJ databases">
        <title>Genomic Encyclopedia of Type Strains, Phase III (KMG-III): the genomes of soil and plant-associated and newly described type strains.</title>
        <authorList>
            <person name="Whitman W."/>
        </authorList>
    </citation>
    <scope>NUCLEOTIDE SEQUENCE [LARGE SCALE GENOMIC DNA]</scope>
    <source>
        <strain evidence="11 12">JCM 18070</strain>
    </source>
</reference>
<accession>A0A2S4M536</accession>
<keyword evidence="5 9" id="KW-1133">Transmembrane helix</keyword>
<dbReference type="EMBL" id="PQGA01000010">
    <property type="protein sequence ID" value="POR49818.1"/>
    <property type="molecule type" value="Genomic_DNA"/>
</dbReference>
<evidence type="ECO:0000259" key="10">
    <source>
        <dbReference type="PROSITE" id="PS51123"/>
    </source>
</evidence>
<evidence type="ECO:0000256" key="2">
    <source>
        <dbReference type="ARBA" id="ARBA00008914"/>
    </source>
</evidence>
<dbReference type="Pfam" id="PF13677">
    <property type="entry name" value="MotB_plug"/>
    <property type="match status" value="1"/>
</dbReference>
<comment type="caution">
    <text evidence="11">The sequence shown here is derived from an EMBL/GenBank/DDBJ whole genome shotgun (WGS) entry which is preliminary data.</text>
</comment>
<dbReference type="InterPro" id="IPR025713">
    <property type="entry name" value="MotB-like_N_dom"/>
</dbReference>
<dbReference type="InterPro" id="IPR036737">
    <property type="entry name" value="OmpA-like_sf"/>
</dbReference>
<evidence type="ECO:0000313" key="12">
    <source>
        <dbReference type="Proteomes" id="UP000237381"/>
    </source>
</evidence>